<sequence length="88" mass="9834">MPRILIVAPIIMDQRLYSSPNAAGMGEGCVEKSRQLPQLFQDAASDLGCDFLDCNPYVSPAEGDYMHFDPDSNRRFAQALEEKIIELL</sequence>
<organism evidence="1">
    <name type="scientific">bioreactor metagenome</name>
    <dbReference type="NCBI Taxonomy" id="1076179"/>
    <lineage>
        <taxon>unclassified sequences</taxon>
        <taxon>metagenomes</taxon>
        <taxon>ecological metagenomes</taxon>
    </lineage>
</organism>
<proteinExistence type="predicted"/>
<name>A0A645IG25_9ZZZZ</name>
<accession>A0A645IG25</accession>
<dbReference type="AlphaFoldDB" id="A0A645IG25"/>
<gene>
    <name evidence="1" type="ORF">SDC9_197050</name>
</gene>
<reference evidence="1" key="1">
    <citation type="submission" date="2019-08" db="EMBL/GenBank/DDBJ databases">
        <authorList>
            <person name="Kucharzyk K."/>
            <person name="Murdoch R.W."/>
            <person name="Higgins S."/>
            <person name="Loffler F."/>
        </authorList>
    </citation>
    <scope>NUCLEOTIDE SEQUENCE</scope>
</reference>
<comment type="caution">
    <text evidence="1">The sequence shown here is derived from an EMBL/GenBank/DDBJ whole genome shotgun (WGS) entry which is preliminary data.</text>
</comment>
<dbReference type="Gene3D" id="3.40.50.1110">
    <property type="entry name" value="SGNH hydrolase"/>
    <property type="match status" value="1"/>
</dbReference>
<protein>
    <recommendedName>
        <fullName evidence="2">SGNH hydrolase-type esterase domain-containing protein</fullName>
    </recommendedName>
</protein>
<dbReference type="SUPFAM" id="SSF52266">
    <property type="entry name" value="SGNH hydrolase"/>
    <property type="match status" value="1"/>
</dbReference>
<dbReference type="EMBL" id="VSSQ01112688">
    <property type="protein sequence ID" value="MPN49429.1"/>
    <property type="molecule type" value="Genomic_DNA"/>
</dbReference>
<dbReference type="InterPro" id="IPR036514">
    <property type="entry name" value="SGNH_hydro_sf"/>
</dbReference>
<evidence type="ECO:0008006" key="2">
    <source>
        <dbReference type="Google" id="ProtNLM"/>
    </source>
</evidence>
<evidence type="ECO:0000313" key="1">
    <source>
        <dbReference type="EMBL" id="MPN49429.1"/>
    </source>
</evidence>